<dbReference type="PANTHER" id="PTHR30294">
    <property type="entry name" value="MEMBRANE COMPONENT OF ABC TRANSPORTER YHHJ-RELATED"/>
    <property type="match status" value="1"/>
</dbReference>
<dbReference type="STRING" id="1007676.ABM34_09230"/>
<evidence type="ECO:0000313" key="9">
    <source>
        <dbReference type="Proteomes" id="UP000036106"/>
    </source>
</evidence>
<feature type="transmembrane region" description="Helical" evidence="6">
    <location>
        <begin position="214"/>
        <end position="238"/>
    </location>
</feature>
<name>A0A0H4QKR7_9LACO</name>
<dbReference type="GO" id="GO:0140359">
    <property type="term" value="F:ABC-type transporter activity"/>
    <property type="evidence" value="ECO:0007669"/>
    <property type="project" value="InterPro"/>
</dbReference>
<proteinExistence type="predicted"/>
<organism evidence="8 9">
    <name type="scientific">Companilactobacillus ginsenosidimutans</name>
    <dbReference type="NCBI Taxonomy" id="1007676"/>
    <lineage>
        <taxon>Bacteria</taxon>
        <taxon>Bacillati</taxon>
        <taxon>Bacillota</taxon>
        <taxon>Bacilli</taxon>
        <taxon>Lactobacillales</taxon>
        <taxon>Lactobacillaceae</taxon>
        <taxon>Companilactobacillus</taxon>
    </lineage>
</organism>
<dbReference type="InterPro" id="IPR051449">
    <property type="entry name" value="ABC-2_transporter_component"/>
</dbReference>
<evidence type="ECO:0000256" key="4">
    <source>
        <dbReference type="ARBA" id="ARBA00022989"/>
    </source>
</evidence>
<reference evidence="9" key="1">
    <citation type="submission" date="2015-07" db="EMBL/GenBank/DDBJ databases">
        <title>Lactobacillus ginsenosidimutans/EMML 3141/ whole genome sequencing.</title>
        <authorList>
            <person name="Kim M.K."/>
            <person name="Im W.-T."/>
            <person name="Srinivasan S."/>
            <person name="Lee J.-J."/>
        </authorList>
    </citation>
    <scope>NUCLEOTIDE SEQUENCE [LARGE SCALE GENOMIC DNA]</scope>
    <source>
        <strain evidence="9">EMML 3041</strain>
    </source>
</reference>
<keyword evidence="5 6" id="KW-0472">Membrane</keyword>
<feature type="transmembrane region" description="Helical" evidence="6">
    <location>
        <begin position="306"/>
        <end position="324"/>
    </location>
</feature>
<feature type="transmembrane region" description="Helical" evidence="6">
    <location>
        <begin position="21"/>
        <end position="41"/>
    </location>
</feature>
<dbReference type="EMBL" id="CP012034">
    <property type="protein sequence ID" value="AKP67691.1"/>
    <property type="molecule type" value="Genomic_DNA"/>
</dbReference>
<dbReference type="InterPro" id="IPR013525">
    <property type="entry name" value="ABC2_TM"/>
</dbReference>
<accession>A0A0H4QKR7</accession>
<keyword evidence="2" id="KW-1003">Cell membrane</keyword>
<evidence type="ECO:0000313" key="8">
    <source>
        <dbReference type="EMBL" id="AKP67691.1"/>
    </source>
</evidence>
<sequence length="406" mass="44830">MRKFWIVAGQTYLRQVKSWSFVMLVLMPFIFAGVGFGIGYIGANSGSDHDKIAVISSEDSLREQYIRQNKDDVNKVYTSETAASKALKGDKIAGYLVLSTSATKIKAEYYGNDDISGDMKSHVNLYLNQVQQGLNVKNSQMTGTQLATLQNKYSFDQHIKKDTGKSNTAKQISFWILVVMVYMILISYSTITAQEIASEKGTKIMEIIFSSTSAVKYFIGKITGVMLVILTQILVYIIGGKLGLMYAQQASATKDFMHQYGSLVNDIVHNLLNVNLLFLLLGVVMYTILAALSGALVSKAEDASKAAQPSIMLSILAFFATFPFQNNVDAVFVKVCSYVPFLSSYFMPMRIINNNASPVEVMISLVILIATIILSSYYIGKMYKGLMLQTDSGGFISSLKAGIRYK</sequence>
<evidence type="ECO:0000259" key="7">
    <source>
        <dbReference type="Pfam" id="PF12698"/>
    </source>
</evidence>
<dbReference type="PANTHER" id="PTHR30294:SF29">
    <property type="entry name" value="MULTIDRUG ABC TRANSPORTER PERMEASE YBHS-RELATED"/>
    <property type="match status" value="1"/>
</dbReference>
<protein>
    <submittedName>
        <fullName evidence="8">ABC transporter permease</fullName>
    </submittedName>
</protein>
<dbReference type="AlphaFoldDB" id="A0A0H4QKR7"/>
<feature type="transmembrane region" description="Helical" evidence="6">
    <location>
        <begin position="172"/>
        <end position="193"/>
    </location>
</feature>
<gene>
    <name evidence="8" type="ORF">ABM34_09230</name>
</gene>
<dbReference type="RefSeq" id="WP_048705214.1">
    <property type="nucleotide sequence ID" value="NZ_CP012034.1"/>
</dbReference>
<dbReference type="Pfam" id="PF12698">
    <property type="entry name" value="ABC2_membrane_3"/>
    <property type="match status" value="1"/>
</dbReference>
<feature type="transmembrane region" description="Helical" evidence="6">
    <location>
        <begin position="359"/>
        <end position="379"/>
    </location>
</feature>
<evidence type="ECO:0000256" key="5">
    <source>
        <dbReference type="ARBA" id="ARBA00023136"/>
    </source>
</evidence>
<keyword evidence="4 6" id="KW-1133">Transmembrane helix</keyword>
<evidence type="ECO:0000256" key="2">
    <source>
        <dbReference type="ARBA" id="ARBA00022475"/>
    </source>
</evidence>
<dbReference type="PATRIC" id="fig|1007676.4.peg.1868"/>
<feature type="domain" description="ABC-2 type transporter transmembrane" evidence="7">
    <location>
        <begin position="19"/>
        <end position="374"/>
    </location>
</feature>
<dbReference type="Proteomes" id="UP000036106">
    <property type="component" value="Chromosome"/>
</dbReference>
<evidence type="ECO:0000256" key="3">
    <source>
        <dbReference type="ARBA" id="ARBA00022692"/>
    </source>
</evidence>
<evidence type="ECO:0000256" key="1">
    <source>
        <dbReference type="ARBA" id="ARBA00004651"/>
    </source>
</evidence>
<feature type="transmembrane region" description="Helical" evidence="6">
    <location>
        <begin position="276"/>
        <end position="297"/>
    </location>
</feature>
<comment type="subcellular location">
    <subcellularLocation>
        <location evidence="1">Cell membrane</location>
        <topology evidence="1">Multi-pass membrane protein</topology>
    </subcellularLocation>
</comment>
<dbReference type="OrthoDB" id="9768837at2"/>
<evidence type="ECO:0000256" key="6">
    <source>
        <dbReference type="SAM" id="Phobius"/>
    </source>
</evidence>
<dbReference type="GO" id="GO:0005886">
    <property type="term" value="C:plasma membrane"/>
    <property type="evidence" value="ECO:0007669"/>
    <property type="project" value="UniProtKB-SubCell"/>
</dbReference>
<dbReference type="KEGG" id="lgn:ABM34_09230"/>
<keyword evidence="9" id="KW-1185">Reference proteome</keyword>
<keyword evidence="3 6" id="KW-0812">Transmembrane</keyword>